<dbReference type="EMBL" id="JF974306">
    <property type="protein sequence ID" value="AGF91351.1"/>
    <property type="molecule type" value="Genomic_DNA"/>
</dbReference>
<dbReference type="SUPFAM" id="SSF53335">
    <property type="entry name" value="S-adenosyl-L-methionine-dependent methyltransferases"/>
    <property type="match status" value="1"/>
</dbReference>
<name>M1NWU3_9CAUD</name>
<evidence type="ECO:0008006" key="3">
    <source>
        <dbReference type="Google" id="ProtNLM"/>
    </source>
</evidence>
<reference evidence="1 2" key="1">
    <citation type="submission" date="2010-12" db="EMBL/GenBank/DDBJ databases">
        <title>The Genome Sequence of Cyanophage P-SS1.</title>
        <authorList>
            <consortium name="The Broad Institute Genome Sequencing Platform"/>
            <person name="Henn M.R."/>
            <person name="Sullivan M.S."/>
            <person name="Osburne M.S."/>
            <person name="Levin J."/>
            <person name="Malboeuf C."/>
            <person name="Casali M."/>
            <person name="Russ C."/>
            <person name="Lennon N."/>
            <person name="Chapman S.B."/>
            <person name="Erlich R."/>
            <person name="Young S.K."/>
            <person name="Yandava C."/>
            <person name="Zeng Q."/>
            <person name="Alvarado L."/>
            <person name="Anderson S."/>
            <person name="Berlin A."/>
            <person name="Chen Z."/>
            <person name="Freedman E."/>
            <person name="Gellesch M."/>
            <person name="Goldberg J."/>
            <person name="Green L."/>
            <person name="Griggs A."/>
            <person name="Gujja S."/>
            <person name="Heilman E.R."/>
            <person name="Heiman D."/>
            <person name="Hollinger A."/>
            <person name="Howarth C."/>
            <person name="Larson L."/>
            <person name="Mehta T."/>
            <person name="Pearson M."/>
            <person name="Roberts A."/>
            <person name="Ryan E."/>
            <person name="Saif S."/>
            <person name="Shea T."/>
            <person name="Shenoy N."/>
            <person name="Sisk P."/>
            <person name="Stolte C."/>
            <person name="Sykes S."/>
            <person name="White J."/>
            <person name="Yu Q."/>
            <person name="Coleman M.L."/>
            <person name="Huang K.H."/>
            <person name="Weigele P.R."/>
            <person name="DeFrancesco A.S."/>
            <person name="Kern S.E."/>
            <person name="Thompson L.R."/>
            <person name="Fu R."/>
            <person name="Hombeck B."/>
            <person name="Chisholm S.W."/>
            <person name="Haas B."/>
            <person name="Nusbaum C."/>
            <person name="Birren B."/>
        </authorList>
    </citation>
    <scope>NUCLEOTIDE SEQUENCE [LARGE SCALE GENOMIC DNA]</scope>
    <source>
        <strain evidence="1 2">P-SS1</strain>
    </source>
</reference>
<proteinExistence type="predicted"/>
<sequence length="521" mass="60356">MQDAMGDVFRGVNDSKQAVKNAFYIAQKTELPLSATFNNIWVKPDQKNLEEFITNFKFLYDNGVRIATIPHTSWVMTGQIQKEYPELKIKNTILREVSKPNEIVSLASAGFYYINLDRDVMRDRPLLDRLKQAKEYCAEKGNPVKLSLLANEHCWGGCPIMPEHYHYNSTRKDSDPQYFNSDISRVSCSRWDAYDPAHSLKEANLPPWREDWEEFLDVIDVFKLHGRESATRFKESLDLIQRWDEGKDILYPEFDVYMKDVKVKDAPINIWRNKIKSCRFDCWDCNYCESVVESALKREKRTMNPYVDRVIRAIDAATDDNSRFNPEGYDVLGLSSDKVRHLLNNLCSERGTVYADVGCYMGSTLFAALFKNSAVNAYAIDDFSDGVIKPKKKDLGKKFDVENPIDEMVKNADKWMNLDTSVGFAVKPVLQWLPNKEYRPDVIFYDGEVGDNMNKNLEHLHEQAKDTYILVIDDANFNGVVDNAKKFQEDKNVIFERTLRTEIAEDDKSWWNGLHILVIEK</sequence>
<dbReference type="Gene3D" id="3.40.50.150">
    <property type="entry name" value="Vaccinia Virus protein VP39"/>
    <property type="match status" value="1"/>
</dbReference>
<gene>
    <name evidence="1" type="ORF">CPYG_00056</name>
</gene>
<protein>
    <recommendedName>
        <fullName evidence="3">Methyltransferase</fullName>
    </recommendedName>
</protein>
<evidence type="ECO:0000313" key="2">
    <source>
        <dbReference type="Proteomes" id="UP000502917"/>
    </source>
</evidence>
<dbReference type="Proteomes" id="UP000502917">
    <property type="component" value="Segment"/>
</dbReference>
<evidence type="ECO:0000313" key="1">
    <source>
        <dbReference type="EMBL" id="AGF91351.1"/>
    </source>
</evidence>
<accession>M1NWU3</accession>
<organism evidence="1 2">
    <name type="scientific">Cyanophage P-SS1</name>
    <dbReference type="NCBI Taxonomy" id="889957"/>
    <lineage>
        <taxon>Viruses</taxon>
        <taxon>Duplodnaviria</taxon>
        <taxon>Heunggongvirae</taxon>
        <taxon>Uroviricota</taxon>
        <taxon>Caudoviricetes</taxon>
        <taxon>Pantevenvirales</taxon>
        <taxon>Kyanoviridae</taxon>
        <taxon>Ronodorvirus</taxon>
        <taxon>Ronodorvirus ssm4</taxon>
    </lineage>
</organism>
<dbReference type="InterPro" id="IPR029063">
    <property type="entry name" value="SAM-dependent_MTases_sf"/>
</dbReference>